<feature type="domain" description="Cytidyltransferase-like" evidence="3">
    <location>
        <begin position="5"/>
        <end position="96"/>
    </location>
</feature>
<dbReference type="NCBIfam" id="TIGR00125">
    <property type="entry name" value="cyt_tran_rel"/>
    <property type="match status" value="1"/>
</dbReference>
<evidence type="ECO:0000313" key="5">
    <source>
        <dbReference type="Proteomes" id="UP001597525"/>
    </source>
</evidence>
<dbReference type="InterPro" id="IPR050385">
    <property type="entry name" value="Archaeal_FAD_synthase"/>
</dbReference>
<evidence type="ECO:0000256" key="2">
    <source>
        <dbReference type="ARBA" id="ARBA00022695"/>
    </source>
</evidence>
<keyword evidence="5" id="KW-1185">Reference proteome</keyword>
<dbReference type="EMBL" id="JBHUPB010000003">
    <property type="protein sequence ID" value="MFD2966091.1"/>
    <property type="molecule type" value="Genomic_DNA"/>
</dbReference>
<dbReference type="Proteomes" id="UP001597525">
    <property type="component" value="Unassembled WGS sequence"/>
</dbReference>
<accession>A0ABW6BD31</accession>
<dbReference type="Pfam" id="PF01467">
    <property type="entry name" value="CTP_transf_like"/>
    <property type="match status" value="1"/>
</dbReference>
<dbReference type="PANTHER" id="PTHR43793:SF1">
    <property type="entry name" value="FAD SYNTHASE"/>
    <property type="match status" value="1"/>
</dbReference>
<name>A0ABW6BD31_9SPHI</name>
<dbReference type="SUPFAM" id="SSF52374">
    <property type="entry name" value="Nucleotidylyl transferase"/>
    <property type="match status" value="1"/>
</dbReference>
<dbReference type="InterPro" id="IPR014729">
    <property type="entry name" value="Rossmann-like_a/b/a_fold"/>
</dbReference>
<evidence type="ECO:0000259" key="3">
    <source>
        <dbReference type="Pfam" id="PF01467"/>
    </source>
</evidence>
<keyword evidence="1" id="KW-0808">Transferase</keyword>
<sequence length="155" mass="17396">MKIGITFGVFDLLHLGHLVMLEEAKRNCDYLIVALQADMPDAASGNMAAQTMVERFIKLEGCQFVDEIVPFESDSDVMDMLQSLAVDIRFVGEEYKDSNFLGKQYCIAEGIALHYTKRRHRFSSAALRNIVTEKEMAKANTAQAVEKATLTLQRS</sequence>
<comment type="caution">
    <text evidence="4">The sequence shown here is derived from an EMBL/GenBank/DDBJ whole genome shotgun (WGS) entry which is preliminary data.</text>
</comment>
<dbReference type="RefSeq" id="WP_320183884.1">
    <property type="nucleotide sequence ID" value="NZ_CP138332.1"/>
</dbReference>
<protein>
    <submittedName>
        <fullName evidence="4">Adenylyltransferase/cytidyltransferase family protein</fullName>
    </submittedName>
</protein>
<dbReference type="InterPro" id="IPR004821">
    <property type="entry name" value="Cyt_trans-like"/>
</dbReference>
<keyword evidence="2 4" id="KW-0548">Nucleotidyltransferase</keyword>
<gene>
    <name evidence="4" type="ORF">ACFS7Y_01770</name>
</gene>
<dbReference type="PANTHER" id="PTHR43793">
    <property type="entry name" value="FAD SYNTHASE"/>
    <property type="match status" value="1"/>
</dbReference>
<proteinExistence type="predicted"/>
<dbReference type="GO" id="GO:0016779">
    <property type="term" value="F:nucleotidyltransferase activity"/>
    <property type="evidence" value="ECO:0007669"/>
    <property type="project" value="UniProtKB-KW"/>
</dbReference>
<evidence type="ECO:0000256" key="1">
    <source>
        <dbReference type="ARBA" id="ARBA00022679"/>
    </source>
</evidence>
<organism evidence="4 5">
    <name type="scientific">Sphingobacterium bambusae</name>
    <dbReference type="NCBI Taxonomy" id="662858"/>
    <lineage>
        <taxon>Bacteria</taxon>
        <taxon>Pseudomonadati</taxon>
        <taxon>Bacteroidota</taxon>
        <taxon>Sphingobacteriia</taxon>
        <taxon>Sphingobacteriales</taxon>
        <taxon>Sphingobacteriaceae</taxon>
        <taxon>Sphingobacterium</taxon>
    </lineage>
</organism>
<reference evidence="5" key="1">
    <citation type="journal article" date="2019" name="Int. J. Syst. Evol. Microbiol.">
        <title>The Global Catalogue of Microorganisms (GCM) 10K type strain sequencing project: providing services to taxonomists for standard genome sequencing and annotation.</title>
        <authorList>
            <consortium name="The Broad Institute Genomics Platform"/>
            <consortium name="The Broad Institute Genome Sequencing Center for Infectious Disease"/>
            <person name="Wu L."/>
            <person name="Ma J."/>
        </authorList>
    </citation>
    <scope>NUCLEOTIDE SEQUENCE [LARGE SCALE GENOMIC DNA]</scope>
    <source>
        <strain evidence="5">KCTC 22814</strain>
    </source>
</reference>
<evidence type="ECO:0000313" key="4">
    <source>
        <dbReference type="EMBL" id="MFD2966091.1"/>
    </source>
</evidence>
<dbReference type="Gene3D" id="3.40.50.620">
    <property type="entry name" value="HUPs"/>
    <property type="match status" value="1"/>
</dbReference>